<evidence type="ECO:0000313" key="2">
    <source>
        <dbReference type="EMBL" id="MFB9759551.1"/>
    </source>
</evidence>
<feature type="transmembrane region" description="Helical" evidence="1">
    <location>
        <begin position="12"/>
        <end position="45"/>
    </location>
</feature>
<name>A0ABV5WGP6_9BACI</name>
<feature type="transmembrane region" description="Helical" evidence="1">
    <location>
        <begin position="194"/>
        <end position="214"/>
    </location>
</feature>
<feature type="transmembrane region" description="Helical" evidence="1">
    <location>
        <begin position="282"/>
        <end position="303"/>
    </location>
</feature>
<evidence type="ECO:0000313" key="3">
    <source>
        <dbReference type="Proteomes" id="UP001589609"/>
    </source>
</evidence>
<organism evidence="2 3">
    <name type="scientific">Ectobacillus funiculus</name>
    <dbReference type="NCBI Taxonomy" id="137993"/>
    <lineage>
        <taxon>Bacteria</taxon>
        <taxon>Bacillati</taxon>
        <taxon>Bacillota</taxon>
        <taxon>Bacilli</taxon>
        <taxon>Bacillales</taxon>
        <taxon>Bacillaceae</taxon>
        <taxon>Ectobacillus</taxon>
    </lineage>
</organism>
<comment type="caution">
    <text evidence="2">The sequence shown here is derived from an EMBL/GenBank/DDBJ whole genome shotgun (WGS) entry which is preliminary data.</text>
</comment>
<keyword evidence="1" id="KW-0472">Membrane</keyword>
<accession>A0ABV5WGP6</accession>
<sequence>MKDTVFFKNIYFIILSSIGGLILSLTGLSIGWMLGTLLLAALLSFQRSTFLKLPEKQQGVSKHWLQAGQCILGIELGQKMNLSIFHIFKEDWMTILIMLLLSIVFSILSGFILWKFSQMDMLTSLFGTAPGGLSAMPSIAEEVGANTAIVSIVQTMRVFLIVLMIPVIVSSWTLDPVNPTAAYLSSVQIPMFHIGQLLWTIILIVTACGGYYIGKTLRFPAPWLVGSMVSVAIIQSLSSSYVGHDMIAWWPHSVIILSQILMGSSIGSRFEKNMFIGLKNTLFVSLVSTISLILAMFLCAYLVSTLTGITFITAALAFAPGGIAEMTTTAVVLHADSTFVLAVQVLRLVFVCVILPPFFRFLHHWKLRKNIRSHVSA</sequence>
<dbReference type="Proteomes" id="UP001589609">
    <property type="component" value="Unassembled WGS sequence"/>
</dbReference>
<keyword evidence="3" id="KW-1185">Reference proteome</keyword>
<keyword evidence="1" id="KW-0812">Transmembrane</keyword>
<protein>
    <submittedName>
        <fullName evidence="2">AbrB family transcriptional regulator</fullName>
    </submittedName>
</protein>
<feature type="transmembrane region" description="Helical" evidence="1">
    <location>
        <begin position="221"/>
        <end position="243"/>
    </location>
</feature>
<gene>
    <name evidence="2" type="ORF">ACFFMS_14070</name>
</gene>
<dbReference type="RefSeq" id="WP_379949854.1">
    <property type="nucleotide sequence ID" value="NZ_JBHMAF010000073.1"/>
</dbReference>
<dbReference type="PANTHER" id="PTHR38457:SF1">
    <property type="entry name" value="REGULATOR ABRB-RELATED"/>
    <property type="match status" value="1"/>
</dbReference>
<feature type="transmembrane region" description="Helical" evidence="1">
    <location>
        <begin position="92"/>
        <end position="114"/>
    </location>
</feature>
<feature type="transmembrane region" description="Helical" evidence="1">
    <location>
        <begin position="158"/>
        <end position="174"/>
    </location>
</feature>
<dbReference type="InterPro" id="IPR017516">
    <property type="entry name" value="AbrB_dup"/>
</dbReference>
<reference evidence="2 3" key="1">
    <citation type="submission" date="2024-09" db="EMBL/GenBank/DDBJ databases">
        <authorList>
            <person name="Sun Q."/>
            <person name="Mori K."/>
        </authorList>
    </citation>
    <scope>NUCLEOTIDE SEQUENCE [LARGE SCALE GENOMIC DNA]</scope>
    <source>
        <strain evidence="2 3">JCM 11201</strain>
    </source>
</reference>
<dbReference type="Pfam" id="PF05145">
    <property type="entry name" value="AbrB"/>
    <property type="match status" value="1"/>
</dbReference>
<proteinExistence type="predicted"/>
<dbReference type="NCBIfam" id="TIGR03082">
    <property type="entry name" value="Gneg_AbrB_dup"/>
    <property type="match status" value="2"/>
</dbReference>
<dbReference type="PANTHER" id="PTHR38457">
    <property type="entry name" value="REGULATOR ABRB-RELATED"/>
    <property type="match status" value="1"/>
</dbReference>
<keyword evidence="1" id="KW-1133">Transmembrane helix</keyword>
<feature type="transmembrane region" description="Helical" evidence="1">
    <location>
        <begin position="309"/>
        <end position="332"/>
    </location>
</feature>
<evidence type="ECO:0000256" key="1">
    <source>
        <dbReference type="SAM" id="Phobius"/>
    </source>
</evidence>
<feature type="transmembrane region" description="Helical" evidence="1">
    <location>
        <begin position="339"/>
        <end position="359"/>
    </location>
</feature>
<dbReference type="InterPro" id="IPR007820">
    <property type="entry name" value="AbrB_fam"/>
</dbReference>
<dbReference type="PIRSF" id="PIRSF038991">
    <property type="entry name" value="Protein_AbrB"/>
    <property type="match status" value="1"/>
</dbReference>
<dbReference type="EMBL" id="JBHMAF010000073">
    <property type="protein sequence ID" value="MFB9759551.1"/>
    <property type="molecule type" value="Genomic_DNA"/>
</dbReference>